<gene>
    <name evidence="1" type="ORF">EHQ43_17570</name>
</gene>
<protein>
    <submittedName>
        <fullName evidence="1">Uncharacterized protein</fullName>
    </submittedName>
</protein>
<comment type="caution">
    <text evidence="1">The sequence shown here is derived from an EMBL/GenBank/DDBJ whole genome shotgun (WGS) entry which is preliminary data.</text>
</comment>
<dbReference type="Proteomes" id="UP000297641">
    <property type="component" value="Unassembled WGS sequence"/>
</dbReference>
<evidence type="ECO:0000313" key="1">
    <source>
        <dbReference type="EMBL" id="TGL02600.1"/>
    </source>
</evidence>
<dbReference type="RefSeq" id="WP_135771892.1">
    <property type="nucleotide sequence ID" value="NZ_RQFT01000014.1"/>
</dbReference>
<evidence type="ECO:0000313" key="2">
    <source>
        <dbReference type="Proteomes" id="UP000297641"/>
    </source>
</evidence>
<name>A0A7I0HMK0_9LEPT</name>
<reference evidence="1 2" key="1">
    <citation type="journal article" date="2019" name="PLoS Negl. Trop. Dis.">
        <title>Revisiting the worldwide diversity of Leptospira species in the environment.</title>
        <authorList>
            <person name="Vincent A.T."/>
            <person name="Schiettekatte O."/>
            <person name="Bourhy P."/>
            <person name="Veyrier F.J."/>
            <person name="Picardeau M."/>
        </authorList>
    </citation>
    <scope>NUCLEOTIDE SEQUENCE [LARGE SCALE GENOMIC DNA]</scope>
    <source>
        <strain evidence="1 2">201800273</strain>
    </source>
</reference>
<dbReference type="EMBL" id="RQFT01000014">
    <property type="protein sequence ID" value="TGL02600.1"/>
    <property type="molecule type" value="Genomic_DNA"/>
</dbReference>
<dbReference type="AlphaFoldDB" id="A0A7I0HMK0"/>
<proteinExistence type="predicted"/>
<accession>A0A7I0HMK0</accession>
<sequence>MQFINFHLLLLLTISCNFVDKKILKNISNNIEDRNIFISNEKDELFRDRAYFIPPNVVSSIELGITEEELYKIIGNNNFRERFSYDRVLPKRVISSKYIPVSKMVIFNGGNSIITRTANSISYFTSERMTVAFYFYRDRLIYKTIIHTDIVEGKTVFLPLTSSEVRNAKPYVRLSLDTTNEISGMNYWHDAKYYGYVKGYLIEKENADGKKYFASNVVVGKHLHKKDFFTKNYCELFAYWEFPDFESDLQKSGYYKLKAKLDYDFENKIGYWAEPQLP</sequence>
<organism evidence="1 2">
    <name type="scientific">Leptospira bouyouniensis</name>
    <dbReference type="NCBI Taxonomy" id="2484911"/>
    <lineage>
        <taxon>Bacteria</taxon>
        <taxon>Pseudomonadati</taxon>
        <taxon>Spirochaetota</taxon>
        <taxon>Spirochaetia</taxon>
        <taxon>Leptospirales</taxon>
        <taxon>Leptospiraceae</taxon>
        <taxon>Leptospira</taxon>
    </lineage>
</organism>